<dbReference type="KEGG" id="hor:Hore_21420"/>
<name>B8D0F1_HALOH</name>
<evidence type="ECO:0000313" key="1">
    <source>
        <dbReference type="EMBL" id="ACL70887.1"/>
    </source>
</evidence>
<organism evidence="1 2">
    <name type="scientific">Halothermothrix orenii (strain H 168 / OCM 544 / DSM 9562)</name>
    <dbReference type="NCBI Taxonomy" id="373903"/>
    <lineage>
        <taxon>Bacteria</taxon>
        <taxon>Bacillati</taxon>
        <taxon>Bacillota</taxon>
        <taxon>Clostridia</taxon>
        <taxon>Halanaerobiales</taxon>
        <taxon>Halothermotrichaceae</taxon>
        <taxon>Halothermothrix</taxon>
    </lineage>
</organism>
<dbReference type="RefSeq" id="WP_015923856.1">
    <property type="nucleotide sequence ID" value="NC_011899.1"/>
</dbReference>
<dbReference type="HOGENOM" id="CLU_1860816_0_0_9"/>
<protein>
    <submittedName>
        <fullName evidence="1">Uncharacterized protein</fullName>
    </submittedName>
</protein>
<dbReference type="eggNOG" id="ENOG5030BNM">
    <property type="taxonomic scope" value="Bacteria"/>
</dbReference>
<reference evidence="1 2" key="1">
    <citation type="journal article" date="2009" name="PLoS ONE">
        <title>Genome analysis of the anaerobic thermohalophilic bacterium Halothermothrix orenii.</title>
        <authorList>
            <person name="Mavromatis K."/>
            <person name="Ivanova N."/>
            <person name="Anderson I."/>
            <person name="Lykidis A."/>
            <person name="Hooper S.D."/>
            <person name="Sun H."/>
            <person name="Kunin V."/>
            <person name="Lapidus A."/>
            <person name="Hugenholtz P."/>
            <person name="Patel B."/>
            <person name="Kyrpides N.C."/>
        </authorList>
    </citation>
    <scope>NUCLEOTIDE SEQUENCE [LARGE SCALE GENOMIC DNA]</scope>
    <source>
        <strain evidence="2">H 168 / OCM 544 / DSM 9562</strain>
    </source>
</reference>
<evidence type="ECO:0000313" key="2">
    <source>
        <dbReference type="Proteomes" id="UP000000719"/>
    </source>
</evidence>
<proteinExistence type="predicted"/>
<dbReference type="EMBL" id="CP001098">
    <property type="protein sequence ID" value="ACL70887.1"/>
    <property type="molecule type" value="Genomic_DNA"/>
</dbReference>
<dbReference type="Proteomes" id="UP000000719">
    <property type="component" value="Chromosome"/>
</dbReference>
<accession>B8D0F1</accession>
<gene>
    <name evidence="1" type="ordered locus">Hore_21420</name>
</gene>
<keyword evidence="2" id="KW-1185">Reference proteome</keyword>
<dbReference type="AlphaFoldDB" id="B8D0F1"/>
<dbReference type="OrthoDB" id="2112184at2"/>
<sequence>MPFGYPKEIFKYPPIQYIPLNLNRLEQGNSPFNSESINFELYTYREKQQLLNKLRLLNIDKDYDFNQEEIAILVFNTRVDLIKYRGYEVIMVGEIIKNYFQLFTITTRYFYKDRILFNLYNGDTAEVLDRESFEYNNL</sequence>